<evidence type="ECO:0000256" key="2">
    <source>
        <dbReference type="SAM" id="MobiDB-lite"/>
    </source>
</evidence>
<keyword evidence="3" id="KW-0472">Membrane</keyword>
<feature type="region of interest" description="Disordered" evidence="2">
    <location>
        <begin position="100"/>
        <end position="156"/>
    </location>
</feature>
<dbReference type="EMBL" id="CP159923">
    <property type="protein sequence ID" value="XCO72721.1"/>
    <property type="molecule type" value="Genomic_DNA"/>
</dbReference>
<proteinExistence type="predicted"/>
<feature type="transmembrane region" description="Helical" evidence="3">
    <location>
        <begin position="26"/>
        <end position="53"/>
    </location>
</feature>
<sequence length="444" mass="50622">MLAIIERYNKSKESTHFTKLKASGRFAVYAFCIYLATTFTIGCLGLIMGSFLLTLPLAMLISNPIAWILMGIVLAATYKMVIEPLFYLVKGYVDEKGTVKEEKSPKEQKFTRSKSLDSGLDTISRQTNDSDQRVRRNSYSPSTDSGVSMGSIESEQPKQTKIVRYNTTGDGNCFFHAVFGDSSSGQYKAERAQDMRMEWNKFLSQFKSLGDSSMPTPLKEQLEKVFNMFLNKPGDLTGKSDKIRKLVEQMNKEIKNAEDNVEKLVSKAVSKLNISRDQAIHNLKEYAEALYGLGENEYNTQYNSEFITQSFLNKPELYQAYLEAIKSQSYFIFIEEISILASLANIEINVYYKDNNSEEQKKFEPNLQMINDDQLNQIFNRESYKLNDELWGDKKQETIYLTPGHYERCEVVEVEPSLIEKANSFVQDVIIAACNSVKNAFSSD</sequence>
<evidence type="ECO:0008006" key="5">
    <source>
        <dbReference type="Google" id="ProtNLM"/>
    </source>
</evidence>
<gene>
    <name evidence="4" type="ORF">ABS251_01075</name>
</gene>
<protein>
    <recommendedName>
        <fullName evidence="5">OTU domain-containing protein</fullName>
    </recommendedName>
</protein>
<keyword evidence="3" id="KW-1133">Transmembrane helix</keyword>
<feature type="compositionally biased region" description="Basic and acidic residues" evidence="2">
    <location>
        <begin position="100"/>
        <end position="110"/>
    </location>
</feature>
<reference evidence="4" key="1">
    <citation type="submission" date="2024-06" db="EMBL/GenBank/DDBJ databases">
        <authorList>
            <person name="Al-Khalidi N."/>
            <person name="Al-Zurfi S.M."/>
            <person name="Lahuf A."/>
        </authorList>
    </citation>
    <scope>NUCLEOTIDE SEQUENCE</scope>
    <source>
        <strain evidence="4">Karbala-1</strain>
    </source>
</reference>
<evidence type="ECO:0000256" key="3">
    <source>
        <dbReference type="SAM" id="Phobius"/>
    </source>
</evidence>
<dbReference type="Gene3D" id="3.90.70.80">
    <property type="match status" value="1"/>
</dbReference>
<organism evidence="4">
    <name type="scientific">Wolbachia endosymbiont of Ephestia elutella</name>
    <dbReference type="NCBI Taxonomy" id="3231696"/>
    <lineage>
        <taxon>Bacteria</taxon>
        <taxon>Pseudomonadati</taxon>
        <taxon>Pseudomonadota</taxon>
        <taxon>Alphaproteobacteria</taxon>
        <taxon>Rickettsiales</taxon>
        <taxon>Anaplasmataceae</taxon>
        <taxon>Wolbachieae</taxon>
        <taxon>Wolbachia</taxon>
    </lineage>
</organism>
<accession>A0AAU8MNR8</accession>
<dbReference type="AlphaFoldDB" id="A0AAU8MNR8"/>
<feature type="compositionally biased region" description="Polar residues" evidence="2">
    <location>
        <begin position="137"/>
        <end position="156"/>
    </location>
</feature>
<keyword evidence="1" id="KW-0175">Coiled coil</keyword>
<evidence type="ECO:0000313" key="4">
    <source>
        <dbReference type="EMBL" id="XCO72721.1"/>
    </source>
</evidence>
<feature type="coiled-coil region" evidence="1">
    <location>
        <begin position="240"/>
        <end position="267"/>
    </location>
</feature>
<evidence type="ECO:0000256" key="1">
    <source>
        <dbReference type="SAM" id="Coils"/>
    </source>
</evidence>
<name>A0AAU8MNR8_9RICK</name>
<keyword evidence="3" id="KW-0812">Transmembrane</keyword>